<dbReference type="GO" id="GO:0043023">
    <property type="term" value="F:ribosomal large subunit binding"/>
    <property type="evidence" value="ECO:0007669"/>
    <property type="project" value="TreeGrafter"/>
</dbReference>
<accession>S7XVV4</accession>
<reference evidence="3" key="1">
    <citation type="journal article" date="2013" name="PLoS Genet.">
        <title>The genome of Spraguea lophii and the basis of host-microsporidian interactions.</title>
        <authorList>
            <person name="Campbell S.E."/>
            <person name="Williams T.A."/>
            <person name="Yousuf A."/>
            <person name="Soanes D.M."/>
            <person name="Paszkiewicz K.H."/>
            <person name="Williams B.A.P."/>
        </authorList>
    </citation>
    <scope>NUCLEOTIDE SEQUENCE [LARGE SCALE GENOMIC DNA]</scope>
    <source>
        <strain evidence="3">42_110</strain>
    </source>
</reference>
<evidence type="ECO:0000313" key="2">
    <source>
        <dbReference type="EMBL" id="EPR80018.1"/>
    </source>
</evidence>
<dbReference type="GO" id="GO:1990116">
    <property type="term" value="P:ribosome-associated ubiquitin-dependent protein catabolic process"/>
    <property type="evidence" value="ECO:0007669"/>
    <property type="project" value="TreeGrafter"/>
</dbReference>
<evidence type="ECO:0000313" key="3">
    <source>
        <dbReference type="Proteomes" id="UP000014978"/>
    </source>
</evidence>
<proteinExistence type="predicted"/>
<dbReference type="Pfam" id="PF05670">
    <property type="entry name" value="NFACT-R_1"/>
    <property type="match status" value="1"/>
</dbReference>
<dbReference type="HOGENOM" id="CLU_518367_0_0_1"/>
<name>S7XVV4_SPRLO</name>
<feature type="non-terminal residue" evidence="2">
    <location>
        <position position="1"/>
    </location>
</feature>
<dbReference type="PANTHER" id="PTHR15239">
    <property type="entry name" value="NUCLEAR EXPORT MEDIATOR FACTOR NEMF"/>
    <property type="match status" value="1"/>
</dbReference>
<dbReference type="GO" id="GO:0072344">
    <property type="term" value="P:rescue of stalled ribosome"/>
    <property type="evidence" value="ECO:0007669"/>
    <property type="project" value="TreeGrafter"/>
</dbReference>
<dbReference type="Proteomes" id="UP000014978">
    <property type="component" value="Unassembled WGS sequence"/>
</dbReference>
<dbReference type="GO" id="GO:0000049">
    <property type="term" value="F:tRNA binding"/>
    <property type="evidence" value="ECO:0007669"/>
    <property type="project" value="TreeGrafter"/>
</dbReference>
<keyword evidence="3" id="KW-1185">Reference proteome</keyword>
<dbReference type="InterPro" id="IPR051608">
    <property type="entry name" value="RQC_Subunit_NEMF"/>
</dbReference>
<sequence length="526" mass="62105">NNIIIKIDNYFKEIINRINNVNEGGIIKEKYYYPVIEDNKDKADKNILHITEKEYFYNNLSSDSIIKGYNPNKNNINIISNSFNVLLDIFYSYRTVKAVKKDKTQNIVDKQKLRVNTLIKNIEEMRKVTDIMEYNKYEIESFLNHVIDLMKVDWQYSIDFIKSYNGNMVIKKYKLEKKIINVNIEGMDIELKLEGKNIFYSNLTKYYDSIKKKTDKLNKTKKYIEGICNNENNIKKGKKKDIRIPLKGTKAKHNINWYEKFYWYKIYHKNKEIIFIAGRNREQNDRIVNYYLKEKYLYFHSEVQGSSVVCIYGDNNNTNEIIENINTNTIRSNELKNHNNDKIINDNTKHTDEINLYERLILIGGQMALVFSGAWKSKRLVSSNVVLGEQVSRSKESGESGRGYILRGKRRNVGILSLEYGITLVKVYKENKNDSNEKDYYFLPMSLPWFEIKNNNSNSNEEPNIPINHFRIRLVCGTTKRSILISQILDLFYKQCKTDTEKIKVREIDEQMVNNVLMSDTRIGKE</sequence>
<dbReference type="PANTHER" id="PTHR15239:SF6">
    <property type="entry name" value="RIBOSOME QUALITY CONTROL COMPLEX SUBUNIT NEMF"/>
    <property type="match status" value="1"/>
</dbReference>
<dbReference type="OrthoDB" id="207084at2759"/>
<evidence type="ECO:0000259" key="1">
    <source>
        <dbReference type="Pfam" id="PF05670"/>
    </source>
</evidence>
<protein>
    <recommendedName>
        <fullName evidence="1">NFACT RNA-binding domain-containing protein</fullName>
    </recommendedName>
</protein>
<dbReference type="GO" id="GO:1990112">
    <property type="term" value="C:RQC complex"/>
    <property type="evidence" value="ECO:0007669"/>
    <property type="project" value="TreeGrafter"/>
</dbReference>
<dbReference type="OMA" id="INHFRIR"/>
<feature type="domain" description="NFACT RNA-binding" evidence="1">
    <location>
        <begin position="260"/>
        <end position="399"/>
    </location>
</feature>
<dbReference type="STRING" id="1358809.S7XVV4"/>
<dbReference type="InterPro" id="IPR008532">
    <property type="entry name" value="NFACT_RNA-bd"/>
</dbReference>
<comment type="caution">
    <text evidence="2">The sequence shown here is derived from an EMBL/GenBank/DDBJ whole genome shotgun (WGS) entry which is preliminary data.</text>
</comment>
<dbReference type="VEuPathDB" id="MicrosporidiaDB:SLOPH_1738"/>
<gene>
    <name evidence="2" type="ORF">SLOPH_1738</name>
</gene>
<dbReference type="AlphaFoldDB" id="S7XVV4"/>
<organism evidence="2 3">
    <name type="scientific">Spraguea lophii (strain 42_110)</name>
    <name type="common">Microsporidian parasite</name>
    <dbReference type="NCBI Taxonomy" id="1358809"/>
    <lineage>
        <taxon>Eukaryota</taxon>
        <taxon>Fungi</taxon>
        <taxon>Fungi incertae sedis</taxon>
        <taxon>Microsporidia</taxon>
        <taxon>Spragueidae</taxon>
        <taxon>Spraguea</taxon>
    </lineage>
</organism>
<dbReference type="InParanoid" id="S7XVV4"/>
<dbReference type="EMBL" id="ATCN01000039">
    <property type="protein sequence ID" value="EPR80018.1"/>
    <property type="molecule type" value="Genomic_DNA"/>
</dbReference>